<name>A0ABV5G4F5_9MICC</name>
<accession>A0ABV5G4F5</accession>
<evidence type="ECO:0000256" key="1">
    <source>
        <dbReference type="SAM" id="MobiDB-lite"/>
    </source>
</evidence>
<keyword evidence="3" id="KW-1185">Reference proteome</keyword>
<dbReference type="Proteomes" id="UP001589575">
    <property type="component" value="Unassembled WGS sequence"/>
</dbReference>
<feature type="region of interest" description="Disordered" evidence="1">
    <location>
        <begin position="21"/>
        <end position="64"/>
    </location>
</feature>
<gene>
    <name evidence="2" type="ORF">ACFFX0_22475</name>
</gene>
<sequence length="64" mass="6878">MGTRECGRQRPALHCAYTVSTSHSTHGDFADVSVTPPDIHAPGPADDGGARGPRARPRPETRIW</sequence>
<reference evidence="2 3" key="1">
    <citation type="submission" date="2024-09" db="EMBL/GenBank/DDBJ databases">
        <authorList>
            <person name="Sun Q."/>
            <person name="Mori K."/>
        </authorList>
    </citation>
    <scope>NUCLEOTIDE SEQUENCE [LARGE SCALE GENOMIC DNA]</scope>
    <source>
        <strain evidence="2 3">CCM 7609</strain>
    </source>
</reference>
<organism evidence="2 3">
    <name type="scientific">Citricoccus parietis</name>
    <dbReference type="NCBI Taxonomy" id="592307"/>
    <lineage>
        <taxon>Bacteria</taxon>
        <taxon>Bacillati</taxon>
        <taxon>Actinomycetota</taxon>
        <taxon>Actinomycetes</taxon>
        <taxon>Micrococcales</taxon>
        <taxon>Micrococcaceae</taxon>
        <taxon>Citricoccus</taxon>
    </lineage>
</organism>
<evidence type="ECO:0000313" key="3">
    <source>
        <dbReference type="Proteomes" id="UP001589575"/>
    </source>
</evidence>
<proteinExistence type="predicted"/>
<protein>
    <submittedName>
        <fullName evidence="2">Uncharacterized protein</fullName>
    </submittedName>
</protein>
<comment type="caution">
    <text evidence="2">The sequence shown here is derived from an EMBL/GenBank/DDBJ whole genome shotgun (WGS) entry which is preliminary data.</text>
</comment>
<evidence type="ECO:0000313" key="2">
    <source>
        <dbReference type="EMBL" id="MFB9073815.1"/>
    </source>
</evidence>
<dbReference type="EMBL" id="JBHMFI010000001">
    <property type="protein sequence ID" value="MFB9073815.1"/>
    <property type="molecule type" value="Genomic_DNA"/>
</dbReference>